<dbReference type="Pfam" id="PF00582">
    <property type="entry name" value="Usp"/>
    <property type="match status" value="1"/>
</dbReference>
<sequence length="170" mass="18957">MRNILYASDLEQGSRVVLRAALEQAAMSNGKIFFLHVSDQFHRGNDDSFVGFKLKKAHDAHLESLKEELRTYMKQRIHNFVAEELNDAEFNEDSIEVVVRFGDPAKKIVDTVKDVEASMVVMGDRRVNALSRMFLGSTAQKVIHNITVPVLIVPISNTVASSKAGDKNGI</sequence>
<dbReference type="AlphaFoldDB" id="A0A1M4VMM4"/>
<dbReference type="RefSeq" id="WP_072838331.1">
    <property type="nucleotide sequence ID" value="NZ_FQVF01000003.1"/>
</dbReference>
<name>A0A1M4VMM4_9GAMM</name>
<dbReference type="OrthoDB" id="5877096at2"/>
<organism evidence="3 4">
    <name type="scientific">Marinomonas polaris DSM 16579</name>
    <dbReference type="NCBI Taxonomy" id="1122206"/>
    <lineage>
        <taxon>Bacteria</taxon>
        <taxon>Pseudomonadati</taxon>
        <taxon>Pseudomonadota</taxon>
        <taxon>Gammaproteobacteria</taxon>
        <taxon>Oceanospirillales</taxon>
        <taxon>Oceanospirillaceae</taxon>
        <taxon>Marinomonas</taxon>
    </lineage>
</organism>
<dbReference type="Gene3D" id="3.40.50.620">
    <property type="entry name" value="HUPs"/>
    <property type="match status" value="1"/>
</dbReference>
<dbReference type="InterPro" id="IPR006015">
    <property type="entry name" value="Universal_stress_UspA"/>
</dbReference>
<dbReference type="Proteomes" id="UP000184517">
    <property type="component" value="Unassembled WGS sequence"/>
</dbReference>
<comment type="similarity">
    <text evidence="1">Belongs to the universal stress protein A family.</text>
</comment>
<proteinExistence type="inferred from homology"/>
<evidence type="ECO:0000259" key="2">
    <source>
        <dbReference type="Pfam" id="PF00582"/>
    </source>
</evidence>
<evidence type="ECO:0000256" key="1">
    <source>
        <dbReference type="ARBA" id="ARBA00008791"/>
    </source>
</evidence>
<dbReference type="CDD" id="cd00293">
    <property type="entry name" value="USP-like"/>
    <property type="match status" value="1"/>
</dbReference>
<evidence type="ECO:0000313" key="4">
    <source>
        <dbReference type="Proteomes" id="UP000184517"/>
    </source>
</evidence>
<protein>
    <submittedName>
        <fullName evidence="3">Nucleotide-binding universal stress protein, UspA family</fullName>
    </submittedName>
</protein>
<dbReference type="SUPFAM" id="SSF52402">
    <property type="entry name" value="Adenine nucleotide alpha hydrolases-like"/>
    <property type="match status" value="1"/>
</dbReference>
<dbReference type="STRING" id="1122206.SAMN02745753_00699"/>
<reference evidence="4" key="1">
    <citation type="submission" date="2016-11" db="EMBL/GenBank/DDBJ databases">
        <authorList>
            <person name="Varghese N."/>
            <person name="Submissions S."/>
        </authorList>
    </citation>
    <scope>NUCLEOTIDE SEQUENCE [LARGE SCALE GENOMIC DNA]</scope>
    <source>
        <strain evidence="4">DSM 16579</strain>
    </source>
</reference>
<feature type="domain" description="UspA" evidence="2">
    <location>
        <begin position="1"/>
        <end position="154"/>
    </location>
</feature>
<evidence type="ECO:0000313" key="3">
    <source>
        <dbReference type="EMBL" id="SHE70321.1"/>
    </source>
</evidence>
<dbReference type="EMBL" id="FQVF01000003">
    <property type="protein sequence ID" value="SHE70321.1"/>
    <property type="molecule type" value="Genomic_DNA"/>
</dbReference>
<dbReference type="InterPro" id="IPR014729">
    <property type="entry name" value="Rossmann-like_a/b/a_fold"/>
</dbReference>
<dbReference type="PRINTS" id="PR01438">
    <property type="entry name" value="UNVRSLSTRESS"/>
</dbReference>
<dbReference type="InterPro" id="IPR006016">
    <property type="entry name" value="UspA"/>
</dbReference>
<dbReference type="PANTHER" id="PTHR46268:SF6">
    <property type="entry name" value="UNIVERSAL STRESS PROTEIN UP12"/>
    <property type="match status" value="1"/>
</dbReference>
<gene>
    <name evidence="3" type="ORF">SAMN02745753_00699</name>
</gene>
<keyword evidence="4" id="KW-1185">Reference proteome</keyword>
<accession>A0A1M4VMM4</accession>
<dbReference type="PANTHER" id="PTHR46268">
    <property type="entry name" value="STRESS RESPONSE PROTEIN NHAX"/>
    <property type="match status" value="1"/>
</dbReference>